<feature type="active site" evidence="5">
    <location>
        <position position="362"/>
    </location>
</feature>
<dbReference type="InterPro" id="IPR022684">
    <property type="entry name" value="Calpain_cysteine_protease"/>
</dbReference>
<comment type="similarity">
    <text evidence="1">Belongs to the peptidase C2 family.</text>
</comment>
<dbReference type="AlphaFoldDB" id="A0A2W5VLS4"/>
<keyword evidence="4 5" id="KW-0788">Thiol protease</keyword>
<evidence type="ECO:0000313" key="7">
    <source>
        <dbReference type="EMBL" id="PZR11381.1"/>
    </source>
</evidence>
<evidence type="ECO:0000256" key="2">
    <source>
        <dbReference type="ARBA" id="ARBA00022670"/>
    </source>
</evidence>
<dbReference type="SMART" id="SM00230">
    <property type="entry name" value="CysPc"/>
    <property type="match status" value="1"/>
</dbReference>
<organism evidence="7 8">
    <name type="scientific">Archangium gephyra</name>
    <dbReference type="NCBI Taxonomy" id="48"/>
    <lineage>
        <taxon>Bacteria</taxon>
        <taxon>Pseudomonadati</taxon>
        <taxon>Myxococcota</taxon>
        <taxon>Myxococcia</taxon>
        <taxon>Myxococcales</taxon>
        <taxon>Cystobacterineae</taxon>
        <taxon>Archangiaceae</taxon>
        <taxon>Archangium</taxon>
    </lineage>
</organism>
<feature type="active site" evidence="5">
    <location>
        <position position="526"/>
    </location>
</feature>
<evidence type="ECO:0000259" key="6">
    <source>
        <dbReference type="PROSITE" id="PS50203"/>
    </source>
</evidence>
<dbReference type="Proteomes" id="UP000249061">
    <property type="component" value="Unassembled WGS sequence"/>
</dbReference>
<dbReference type="PRINTS" id="PR00704">
    <property type="entry name" value="CALPAIN"/>
</dbReference>
<gene>
    <name evidence="7" type="ORF">DI536_17275</name>
</gene>
<dbReference type="PANTHER" id="PTHR10183:SF379">
    <property type="entry name" value="CALPAIN-5"/>
    <property type="match status" value="1"/>
</dbReference>
<dbReference type="SUPFAM" id="SSF54001">
    <property type="entry name" value="Cysteine proteinases"/>
    <property type="match status" value="1"/>
</dbReference>
<dbReference type="GO" id="GO:0004198">
    <property type="term" value="F:calcium-dependent cysteine-type endopeptidase activity"/>
    <property type="evidence" value="ECO:0007669"/>
    <property type="project" value="InterPro"/>
</dbReference>
<reference evidence="7 8" key="1">
    <citation type="submission" date="2017-08" db="EMBL/GenBank/DDBJ databases">
        <title>Infants hospitalized years apart are colonized by the same room-sourced microbial strains.</title>
        <authorList>
            <person name="Brooks B."/>
            <person name="Olm M.R."/>
            <person name="Firek B.A."/>
            <person name="Baker R."/>
            <person name="Thomas B.C."/>
            <person name="Morowitz M.J."/>
            <person name="Banfield J.F."/>
        </authorList>
    </citation>
    <scope>NUCLEOTIDE SEQUENCE [LARGE SCALE GENOMIC DNA]</scope>
    <source>
        <strain evidence="7">S2_003_000_R2_14</strain>
    </source>
</reference>
<dbReference type="InterPro" id="IPR001300">
    <property type="entry name" value="Peptidase_C2_calpain_cat"/>
</dbReference>
<evidence type="ECO:0000256" key="3">
    <source>
        <dbReference type="ARBA" id="ARBA00022801"/>
    </source>
</evidence>
<evidence type="ECO:0000256" key="4">
    <source>
        <dbReference type="ARBA" id="ARBA00022807"/>
    </source>
</evidence>
<protein>
    <recommendedName>
        <fullName evidence="6">Calpain catalytic domain-containing protein</fullName>
    </recommendedName>
</protein>
<evidence type="ECO:0000256" key="5">
    <source>
        <dbReference type="PROSITE-ProRule" id="PRU00239"/>
    </source>
</evidence>
<dbReference type="InterPro" id="IPR038765">
    <property type="entry name" value="Papain-like_cys_pep_sf"/>
</dbReference>
<sequence length="581" mass="61960">MPVSINDRKLSSLYTSYERAAKPLGKEQALEILSHLGDSARWGQVKLADQLKKPGMTTEQQIALAKDGITANEKKDLETILDKGQVPLEAGARAFLEQVLGRTPVQPQPAAITANGISVNANQANGLSGTTKAGASIEAINISTAPGGRLHMDDTMVIGKADANGKFDLAKLTGEQQMREGDLIRMRARYADGTTSDWVTVKASGIEAKDSRNAVVALFRIGMADAGNGKVDVTNINASRQVSEPGAKLQFTNNRTGEKTQVTVTAEGGFPAGFKLNGKAGDSFAISASDGVNNTAFTETVGNVTVPGGTPSNVDLVPDPALHKDELDSAGKPKFNTVRFTGPLFIDGPKADDVRQGQIGDCYFPAALAAIARANPEAITNMVKDNGDGTYTVTFKQKDWATGRSKDVPVKVDGDLYARSYGGALYGHSSNSSDPKKMELWFPLVEKAYAQWKGSYNTIGNGGHVSDVFEDVLGVDASYQSLGYGSPDKAWNQIVANVDAGKAVGAGTYGEDREALYTNSGVYANHAYSILGYEKSGTDRFVILRNPWGESEPAGNGPNDGVFKLKLEDFTKLYQSLYYQN</sequence>
<dbReference type="GO" id="GO:0006508">
    <property type="term" value="P:proteolysis"/>
    <property type="evidence" value="ECO:0007669"/>
    <property type="project" value="UniProtKB-KW"/>
</dbReference>
<dbReference type="EMBL" id="QFQP01000014">
    <property type="protein sequence ID" value="PZR11381.1"/>
    <property type="molecule type" value="Genomic_DNA"/>
</dbReference>
<feature type="active site" evidence="5">
    <location>
        <position position="546"/>
    </location>
</feature>
<keyword evidence="3 5" id="KW-0378">Hydrolase</keyword>
<keyword evidence="2 5" id="KW-0645">Protease</keyword>
<dbReference type="PANTHER" id="PTHR10183">
    <property type="entry name" value="CALPAIN"/>
    <property type="match status" value="1"/>
</dbReference>
<dbReference type="Gene3D" id="3.90.70.10">
    <property type="entry name" value="Cysteine proteinases"/>
    <property type="match status" value="1"/>
</dbReference>
<evidence type="ECO:0000256" key="1">
    <source>
        <dbReference type="ARBA" id="ARBA00007623"/>
    </source>
</evidence>
<comment type="caution">
    <text evidence="7">The sequence shown here is derived from an EMBL/GenBank/DDBJ whole genome shotgun (WGS) entry which is preliminary data.</text>
</comment>
<dbReference type="Pfam" id="PF00648">
    <property type="entry name" value="Peptidase_C2"/>
    <property type="match status" value="1"/>
</dbReference>
<name>A0A2W5VLS4_9BACT</name>
<feature type="domain" description="Calpain catalytic" evidence="6">
    <location>
        <begin position="326"/>
        <end position="581"/>
    </location>
</feature>
<proteinExistence type="inferred from homology"/>
<dbReference type="PROSITE" id="PS50203">
    <property type="entry name" value="CALPAIN_CAT"/>
    <property type="match status" value="1"/>
</dbReference>
<accession>A0A2W5VLS4</accession>
<evidence type="ECO:0000313" key="8">
    <source>
        <dbReference type="Proteomes" id="UP000249061"/>
    </source>
</evidence>